<reference evidence="4 5" key="1">
    <citation type="submission" date="2013-06" db="EMBL/GenBank/DDBJ databases">
        <authorList>
            <person name="Weinstock G."/>
            <person name="Sodergren E."/>
            <person name="Lobos E.A."/>
            <person name="Fulton L."/>
            <person name="Fulton R."/>
            <person name="Courtney L."/>
            <person name="Fronick C."/>
            <person name="O'Laughlin M."/>
            <person name="Godfrey J."/>
            <person name="Wilson R.M."/>
            <person name="Miner T."/>
            <person name="Farmer C."/>
            <person name="Delehaunty K."/>
            <person name="Cordes M."/>
            <person name="Minx P."/>
            <person name="Tomlinson C."/>
            <person name="Chen J."/>
            <person name="Wollam A."/>
            <person name="Pepin K.H."/>
            <person name="Bhonagiri V."/>
            <person name="Zhang X."/>
            <person name="Warren W."/>
            <person name="Mitreva M."/>
            <person name="Mardis E.R."/>
            <person name="Wilson R.K."/>
        </authorList>
    </citation>
    <scope>NUCLEOTIDE SEQUENCE [LARGE SCALE GENOMIC DNA]</scope>
    <source>
        <strain evidence="4 5">ATCC 29099</strain>
    </source>
</reference>
<gene>
    <name evidence="4" type="ORF">HMPREF0373_01362</name>
</gene>
<dbReference type="InterPro" id="IPR016181">
    <property type="entry name" value="Acyl_CoA_acyltransferase"/>
</dbReference>
<evidence type="ECO:0000259" key="3">
    <source>
        <dbReference type="PROSITE" id="PS51186"/>
    </source>
</evidence>
<dbReference type="eggNOG" id="COG1247">
    <property type="taxonomic scope" value="Bacteria"/>
</dbReference>
<dbReference type="SUPFAM" id="SSF55729">
    <property type="entry name" value="Acyl-CoA N-acyltransferases (Nat)"/>
    <property type="match status" value="2"/>
</dbReference>
<dbReference type="CDD" id="cd04301">
    <property type="entry name" value="NAT_SF"/>
    <property type="match status" value="1"/>
</dbReference>
<keyword evidence="5" id="KW-1185">Reference proteome</keyword>
<evidence type="ECO:0000256" key="1">
    <source>
        <dbReference type="ARBA" id="ARBA00022679"/>
    </source>
</evidence>
<name>U2R971_EUBRA</name>
<dbReference type="GO" id="GO:0016747">
    <property type="term" value="F:acyltransferase activity, transferring groups other than amino-acyl groups"/>
    <property type="evidence" value="ECO:0007669"/>
    <property type="project" value="InterPro"/>
</dbReference>
<dbReference type="Pfam" id="PF13420">
    <property type="entry name" value="Acetyltransf_4"/>
    <property type="match status" value="1"/>
</dbReference>
<dbReference type="HOGENOM" id="CLU_682849_0_0_9"/>
<dbReference type="eggNOG" id="COG1670">
    <property type="taxonomic scope" value="Bacteria"/>
</dbReference>
<dbReference type="PANTHER" id="PTHR43072:SF23">
    <property type="entry name" value="UPF0039 PROTEIN C11D3.02C"/>
    <property type="match status" value="1"/>
</dbReference>
<protein>
    <submittedName>
        <fullName evidence="4">Acetyltransferase, GNAT family</fullName>
    </submittedName>
</protein>
<dbReference type="InterPro" id="IPR000182">
    <property type="entry name" value="GNAT_dom"/>
</dbReference>
<dbReference type="Gene3D" id="3.40.630.30">
    <property type="match status" value="2"/>
</dbReference>
<keyword evidence="2" id="KW-0012">Acyltransferase</keyword>
<dbReference type="EMBL" id="AWVJ01000089">
    <property type="protein sequence ID" value="ERK47252.1"/>
    <property type="molecule type" value="Genomic_DNA"/>
</dbReference>
<evidence type="ECO:0000256" key="2">
    <source>
        <dbReference type="ARBA" id="ARBA00023315"/>
    </source>
</evidence>
<accession>U2R971</accession>
<keyword evidence="1 4" id="KW-0808">Transferase</keyword>
<dbReference type="PROSITE" id="PS51186">
    <property type="entry name" value="GNAT"/>
    <property type="match status" value="1"/>
</dbReference>
<evidence type="ECO:0000313" key="5">
    <source>
        <dbReference type="Proteomes" id="UP000016608"/>
    </source>
</evidence>
<sequence>MVIITENYIRRNRKKVFNVIRLAQNQDFKEILMIYAYARKFMAEHGNPTQWGSTSPREEVLRNDIRQQQLYVIENDAKDKILGVFALIIGEDPTYQRIEQGSWKDESLYGTLHRVASAPGAHGILEQALDFSSGKITHLRIDTHEDNEVMQHLILKNGFEKRGIIYTDDGSPRFAYEKTDETKALGNSEAALVAKTVMSEDEATGSMVRIRIATPADAKEILDIYAPYIRETAVTFEYEVPTLTDFTQRMERTLAKYPYLAAEQDGRIIGYAYAGPLHDRSAYDWAVETSIYVRMDVKRQGIGELLYDALEEWLKNQNIVCANACIAYPDQEPDKYLTKDSVAFHTRMGYRMVGEFHRCAYKFDRWYNMVWMEKSLCDRPEHPEPMIWFSKLRKKAAKRQEPQ</sequence>
<evidence type="ECO:0000313" key="4">
    <source>
        <dbReference type="EMBL" id="ERK47252.1"/>
    </source>
</evidence>
<dbReference type="PATRIC" id="fig|1256908.3.peg.1262"/>
<feature type="domain" description="N-acetyltransferase" evidence="3">
    <location>
        <begin position="208"/>
        <end position="377"/>
    </location>
</feature>
<dbReference type="AlphaFoldDB" id="U2R971"/>
<organism evidence="4 5">
    <name type="scientific">Eubacterium ramulus ATCC 29099</name>
    <dbReference type="NCBI Taxonomy" id="1256908"/>
    <lineage>
        <taxon>Bacteria</taxon>
        <taxon>Bacillati</taxon>
        <taxon>Bacillota</taxon>
        <taxon>Clostridia</taxon>
        <taxon>Eubacteriales</taxon>
        <taxon>Eubacteriaceae</taxon>
        <taxon>Eubacterium</taxon>
    </lineage>
</organism>
<dbReference type="Proteomes" id="UP000016608">
    <property type="component" value="Unassembled WGS sequence"/>
</dbReference>
<dbReference type="PANTHER" id="PTHR43072">
    <property type="entry name" value="N-ACETYLTRANSFERASE"/>
    <property type="match status" value="1"/>
</dbReference>
<proteinExistence type="predicted"/>
<comment type="caution">
    <text evidence="4">The sequence shown here is derived from an EMBL/GenBank/DDBJ whole genome shotgun (WGS) entry which is preliminary data.</text>
</comment>